<dbReference type="AlphaFoldDB" id="A0A1D2M5X4"/>
<evidence type="ECO:0000313" key="2">
    <source>
        <dbReference type="EMBL" id="ODM88314.1"/>
    </source>
</evidence>
<evidence type="ECO:0000256" key="1">
    <source>
        <dbReference type="SAM" id="MobiDB-lite"/>
    </source>
</evidence>
<feature type="compositionally biased region" description="Low complexity" evidence="1">
    <location>
        <begin position="47"/>
        <end position="58"/>
    </location>
</feature>
<comment type="caution">
    <text evidence="2">The sequence shown here is derived from an EMBL/GenBank/DDBJ whole genome shotgun (WGS) entry which is preliminary data.</text>
</comment>
<feature type="region of interest" description="Disordered" evidence="1">
    <location>
        <begin position="24"/>
        <end position="58"/>
    </location>
</feature>
<dbReference type="EMBL" id="LJIJ01003777">
    <property type="protein sequence ID" value="ODM88314.1"/>
    <property type="molecule type" value="Genomic_DNA"/>
</dbReference>
<evidence type="ECO:0000313" key="3">
    <source>
        <dbReference type="Proteomes" id="UP000094527"/>
    </source>
</evidence>
<gene>
    <name evidence="2" type="ORF">Ocin01_18368</name>
</gene>
<feature type="compositionally biased region" description="Polar residues" evidence="1">
    <location>
        <begin position="24"/>
        <end position="33"/>
    </location>
</feature>
<dbReference type="Proteomes" id="UP000094527">
    <property type="component" value="Unassembled WGS sequence"/>
</dbReference>
<name>A0A1D2M5X4_ORCCI</name>
<accession>A0A1D2M5X4</accession>
<protein>
    <submittedName>
        <fullName evidence="2">Uncharacterized protein</fullName>
    </submittedName>
</protein>
<sequence>MSRQIGIVKKVRIKRFSAPDKQLSQVPDWTSQTDHAHSRMKSRRQSQSRIQNSESRQSLVSLAAPPQWIINFCKSLPLEEHSNPVAGGIGFKHRSLIFTITTNGSLSVGTYFSSFLATTSEWMPYGLQIQRRSRPNSNSSISLNQWLRKKTGLNPQRARLLNLIFIQAASWKQVQKDTKAVVCEVGWCEATPACL</sequence>
<keyword evidence="3" id="KW-1185">Reference proteome</keyword>
<reference evidence="2 3" key="1">
    <citation type="journal article" date="2016" name="Genome Biol. Evol.">
        <title>Gene Family Evolution Reflects Adaptation to Soil Environmental Stressors in the Genome of the Collembolan Orchesella cincta.</title>
        <authorList>
            <person name="Faddeeva-Vakhrusheva A."/>
            <person name="Derks M.F."/>
            <person name="Anvar S.Y."/>
            <person name="Agamennone V."/>
            <person name="Suring W."/>
            <person name="Smit S."/>
            <person name="van Straalen N.M."/>
            <person name="Roelofs D."/>
        </authorList>
    </citation>
    <scope>NUCLEOTIDE SEQUENCE [LARGE SCALE GENOMIC DNA]</scope>
    <source>
        <tissue evidence="2">Mixed pool</tissue>
    </source>
</reference>
<proteinExistence type="predicted"/>
<organism evidence="2 3">
    <name type="scientific">Orchesella cincta</name>
    <name type="common">Springtail</name>
    <name type="synonym">Podura cincta</name>
    <dbReference type="NCBI Taxonomy" id="48709"/>
    <lineage>
        <taxon>Eukaryota</taxon>
        <taxon>Metazoa</taxon>
        <taxon>Ecdysozoa</taxon>
        <taxon>Arthropoda</taxon>
        <taxon>Hexapoda</taxon>
        <taxon>Collembola</taxon>
        <taxon>Entomobryomorpha</taxon>
        <taxon>Entomobryoidea</taxon>
        <taxon>Orchesellidae</taxon>
        <taxon>Orchesellinae</taxon>
        <taxon>Orchesella</taxon>
    </lineage>
</organism>